<evidence type="ECO:0000256" key="1">
    <source>
        <dbReference type="SAM" id="MobiDB-lite"/>
    </source>
</evidence>
<sequence length="84" mass="9682">MSKVHGREGHHRQSFTSNNNQKEDASFSGKAHNKEQNLIIHGNRGTRQEWMEELGPDTSQYFTMDYSHVKRRIPIHNKGLPVGP</sequence>
<evidence type="ECO:0000313" key="2">
    <source>
        <dbReference type="EMBL" id="KDP31405.1"/>
    </source>
</evidence>
<accession>A0A067KGL2</accession>
<reference evidence="2 3" key="1">
    <citation type="journal article" date="2014" name="PLoS ONE">
        <title>Global Analysis of Gene Expression Profiles in Physic Nut (Jatropha curcas L.) Seedlings Exposed to Salt Stress.</title>
        <authorList>
            <person name="Zhang L."/>
            <person name="Zhang C."/>
            <person name="Wu P."/>
            <person name="Chen Y."/>
            <person name="Li M."/>
            <person name="Jiang H."/>
            <person name="Wu G."/>
        </authorList>
    </citation>
    <scope>NUCLEOTIDE SEQUENCE [LARGE SCALE GENOMIC DNA]</scope>
    <source>
        <strain evidence="3">cv. GZQX0401</strain>
        <tissue evidence="2">Young leaves</tissue>
    </source>
</reference>
<evidence type="ECO:0000313" key="3">
    <source>
        <dbReference type="Proteomes" id="UP000027138"/>
    </source>
</evidence>
<keyword evidence="3" id="KW-1185">Reference proteome</keyword>
<protein>
    <submittedName>
        <fullName evidence="2">Uncharacterized protein</fullName>
    </submittedName>
</protein>
<dbReference type="EMBL" id="KK914632">
    <property type="protein sequence ID" value="KDP31405.1"/>
    <property type="molecule type" value="Genomic_DNA"/>
</dbReference>
<feature type="region of interest" description="Disordered" evidence="1">
    <location>
        <begin position="1"/>
        <end position="44"/>
    </location>
</feature>
<dbReference type="Proteomes" id="UP000027138">
    <property type="component" value="Unassembled WGS sequence"/>
</dbReference>
<proteinExistence type="predicted"/>
<dbReference type="OrthoDB" id="894015at2759"/>
<dbReference type="AlphaFoldDB" id="A0A067KGL2"/>
<name>A0A067KGL2_JATCU</name>
<organism evidence="2 3">
    <name type="scientific">Jatropha curcas</name>
    <name type="common">Barbados nut</name>
    <dbReference type="NCBI Taxonomy" id="180498"/>
    <lineage>
        <taxon>Eukaryota</taxon>
        <taxon>Viridiplantae</taxon>
        <taxon>Streptophyta</taxon>
        <taxon>Embryophyta</taxon>
        <taxon>Tracheophyta</taxon>
        <taxon>Spermatophyta</taxon>
        <taxon>Magnoliopsida</taxon>
        <taxon>eudicotyledons</taxon>
        <taxon>Gunneridae</taxon>
        <taxon>Pentapetalae</taxon>
        <taxon>rosids</taxon>
        <taxon>fabids</taxon>
        <taxon>Malpighiales</taxon>
        <taxon>Euphorbiaceae</taxon>
        <taxon>Crotonoideae</taxon>
        <taxon>Jatropheae</taxon>
        <taxon>Jatropha</taxon>
    </lineage>
</organism>
<gene>
    <name evidence="2" type="ORF">JCGZ_11781</name>
</gene>